<keyword evidence="2" id="KW-1185">Reference proteome</keyword>
<accession>A0ABV8MPE5</accession>
<evidence type="ECO:0000313" key="1">
    <source>
        <dbReference type="EMBL" id="MFC4160037.1"/>
    </source>
</evidence>
<dbReference type="CDD" id="cd16364">
    <property type="entry name" value="T3SC_I-like"/>
    <property type="match status" value="1"/>
</dbReference>
<dbReference type="Pfam" id="PF05932">
    <property type="entry name" value="CesT"/>
    <property type="match status" value="1"/>
</dbReference>
<gene>
    <name evidence="1" type="ORF">ACFOW7_11830</name>
</gene>
<dbReference type="RefSeq" id="WP_378164431.1">
    <property type="nucleotide sequence ID" value="NZ_JBHSBU010000001.1"/>
</dbReference>
<dbReference type="EMBL" id="JBHSBU010000001">
    <property type="protein sequence ID" value="MFC4160037.1"/>
    <property type="molecule type" value="Genomic_DNA"/>
</dbReference>
<dbReference type="Gene3D" id="3.30.1460.10">
    <property type="match status" value="1"/>
</dbReference>
<sequence>MSDAVRLFQEKVTALGRRLGLDTSTLEQGEPSVEIGYADGSNVVLACLEARNEISLSTELFFMPPPGERSDALCRTLLAAHAFGLETDGVCFGLNREADKLIAFRCLDLTSLDDERLAAALTAVVQARLRWRGDYEAGRLVDEAAEAGEAPIVQAIGFNFA</sequence>
<reference evidence="2" key="1">
    <citation type="journal article" date="2019" name="Int. J. Syst. Evol. Microbiol.">
        <title>The Global Catalogue of Microorganisms (GCM) 10K type strain sequencing project: providing services to taxonomists for standard genome sequencing and annotation.</title>
        <authorList>
            <consortium name="The Broad Institute Genomics Platform"/>
            <consortium name="The Broad Institute Genome Sequencing Center for Infectious Disease"/>
            <person name="Wu L."/>
            <person name="Ma J."/>
        </authorList>
    </citation>
    <scope>NUCLEOTIDE SEQUENCE [LARGE SCALE GENOMIC DNA]</scope>
    <source>
        <strain evidence="2">LMG 29894</strain>
    </source>
</reference>
<organism evidence="1 2">
    <name type="scientific">Chitinimonas lacunae</name>
    <dbReference type="NCBI Taxonomy" id="1963018"/>
    <lineage>
        <taxon>Bacteria</taxon>
        <taxon>Pseudomonadati</taxon>
        <taxon>Pseudomonadota</taxon>
        <taxon>Betaproteobacteria</taxon>
        <taxon>Neisseriales</taxon>
        <taxon>Chitinibacteraceae</taxon>
        <taxon>Chitinimonas</taxon>
    </lineage>
</organism>
<evidence type="ECO:0000313" key="2">
    <source>
        <dbReference type="Proteomes" id="UP001595791"/>
    </source>
</evidence>
<name>A0ABV8MPE5_9NEIS</name>
<proteinExistence type="predicted"/>
<dbReference type="InterPro" id="IPR010261">
    <property type="entry name" value="Tir_chaperone"/>
</dbReference>
<protein>
    <submittedName>
        <fullName evidence="1">Type III secretion system chaperone</fullName>
    </submittedName>
</protein>
<dbReference type="SUPFAM" id="SSF69635">
    <property type="entry name" value="Type III secretory system chaperone-like"/>
    <property type="match status" value="1"/>
</dbReference>
<comment type="caution">
    <text evidence="1">The sequence shown here is derived from an EMBL/GenBank/DDBJ whole genome shotgun (WGS) entry which is preliminary data.</text>
</comment>
<dbReference type="Proteomes" id="UP001595791">
    <property type="component" value="Unassembled WGS sequence"/>
</dbReference>